<name>A0ABZ0LYB6_9ACTN</name>
<keyword evidence="1" id="KW-0808">Transferase</keyword>
<dbReference type="InterPro" id="IPR043132">
    <property type="entry name" value="BCAT-like_C"/>
</dbReference>
<dbReference type="Gene3D" id="3.30.470.10">
    <property type="match status" value="1"/>
</dbReference>
<evidence type="ECO:0000313" key="1">
    <source>
        <dbReference type="EMBL" id="WOX24505.1"/>
    </source>
</evidence>
<dbReference type="Gene3D" id="3.20.10.10">
    <property type="entry name" value="D-amino Acid Aminotransferase, subunit A, domain 2"/>
    <property type="match status" value="1"/>
</dbReference>
<reference evidence="1 2" key="1">
    <citation type="submission" date="2023-10" db="EMBL/GenBank/DDBJ databases">
        <title>The genome sequence of Streptomyces sp. HUAS YS2.</title>
        <authorList>
            <person name="Mo P."/>
        </authorList>
    </citation>
    <scope>NUCLEOTIDE SEQUENCE [LARGE SCALE GENOMIC DNA]</scope>
    <source>
        <strain evidence="1 2">HUAS YS2</strain>
    </source>
</reference>
<dbReference type="RefSeq" id="WP_318106952.1">
    <property type="nucleotide sequence ID" value="NZ_CP137573.1"/>
</dbReference>
<dbReference type="InterPro" id="IPR001544">
    <property type="entry name" value="Aminotrans_IV"/>
</dbReference>
<dbReference type="Proteomes" id="UP001301731">
    <property type="component" value="Chromosome"/>
</dbReference>
<organism evidence="1 2">
    <name type="scientific">Streptomyces solicathayae</name>
    <dbReference type="NCBI Taxonomy" id="3081768"/>
    <lineage>
        <taxon>Bacteria</taxon>
        <taxon>Bacillati</taxon>
        <taxon>Actinomycetota</taxon>
        <taxon>Actinomycetes</taxon>
        <taxon>Kitasatosporales</taxon>
        <taxon>Streptomycetaceae</taxon>
        <taxon>Streptomyces</taxon>
    </lineage>
</organism>
<protein>
    <submittedName>
        <fullName evidence="1">Aminotransferase class IV</fullName>
    </submittedName>
</protein>
<dbReference type="InterPro" id="IPR043131">
    <property type="entry name" value="BCAT-like_N"/>
</dbReference>
<dbReference type="InterPro" id="IPR036038">
    <property type="entry name" value="Aminotransferase-like"/>
</dbReference>
<dbReference type="GO" id="GO:0008483">
    <property type="term" value="F:transaminase activity"/>
    <property type="evidence" value="ECO:0007669"/>
    <property type="project" value="UniProtKB-KW"/>
</dbReference>
<keyword evidence="1" id="KW-0032">Aminotransferase</keyword>
<gene>
    <name evidence="1" type="ORF">R2D22_25225</name>
</gene>
<dbReference type="EMBL" id="CP137573">
    <property type="protein sequence ID" value="WOX24505.1"/>
    <property type="molecule type" value="Genomic_DNA"/>
</dbReference>
<dbReference type="Pfam" id="PF01063">
    <property type="entry name" value="Aminotran_4"/>
    <property type="match status" value="1"/>
</dbReference>
<keyword evidence="2" id="KW-1185">Reference proteome</keyword>
<sequence>MTIAPVHIEIDGIPAPDPALTASLMSGYGHFTAMQVCDGRVRGLALHLARLDGAHQELFGAGLDAGRIRMLTDRALRGSGRRDASVRVYGYEDALVVTVREPFTPDPSPQLLMSVPYVRPAAHLKHLGGFGQAYHRQAAARAGFDEALLTGPDGAVAEGAITNVAFWDGERLVWPSAPHLTGVTMALLTRRLPCTLSPVTLADLPSFRACLVTNSRGIAPVTRIDRVPYPVDEALMARVEAAYEQVPWDPIG</sequence>
<proteinExistence type="predicted"/>
<dbReference type="NCBIfam" id="NF006734">
    <property type="entry name" value="PRK09266.1"/>
    <property type="match status" value="1"/>
</dbReference>
<accession>A0ABZ0LYB6</accession>
<evidence type="ECO:0000313" key="2">
    <source>
        <dbReference type="Proteomes" id="UP001301731"/>
    </source>
</evidence>
<dbReference type="SUPFAM" id="SSF56752">
    <property type="entry name" value="D-aminoacid aminotransferase-like PLP-dependent enzymes"/>
    <property type="match status" value="1"/>
</dbReference>